<dbReference type="RefSeq" id="WP_012375653.1">
    <property type="nucleotide sequence ID" value="NC_010571.1"/>
</dbReference>
<dbReference type="AlphaFoldDB" id="B1ZX66"/>
<dbReference type="Pfam" id="PF00072">
    <property type="entry name" value="Response_reg"/>
    <property type="match status" value="1"/>
</dbReference>
<protein>
    <submittedName>
        <fullName evidence="4">Response regulator receiver protein</fullName>
    </submittedName>
</protein>
<evidence type="ECO:0000313" key="4">
    <source>
        <dbReference type="EMBL" id="ACB76118.1"/>
    </source>
</evidence>
<dbReference type="PROSITE" id="PS50110">
    <property type="entry name" value="RESPONSE_REGULATORY"/>
    <property type="match status" value="1"/>
</dbReference>
<keyword evidence="5" id="KW-1185">Reference proteome</keyword>
<evidence type="ECO:0000313" key="5">
    <source>
        <dbReference type="Proteomes" id="UP000007013"/>
    </source>
</evidence>
<dbReference type="Proteomes" id="UP000007013">
    <property type="component" value="Chromosome"/>
</dbReference>
<feature type="modified residue" description="4-aspartylphosphate" evidence="2">
    <location>
        <position position="54"/>
    </location>
</feature>
<organism evidence="4 5">
    <name type="scientific">Opitutus terrae (strain DSM 11246 / JCM 15787 / PB90-1)</name>
    <dbReference type="NCBI Taxonomy" id="452637"/>
    <lineage>
        <taxon>Bacteria</taxon>
        <taxon>Pseudomonadati</taxon>
        <taxon>Verrucomicrobiota</taxon>
        <taxon>Opitutia</taxon>
        <taxon>Opitutales</taxon>
        <taxon>Opitutaceae</taxon>
        <taxon>Opitutus</taxon>
    </lineage>
</organism>
<reference evidence="4 5" key="1">
    <citation type="journal article" date="2011" name="J. Bacteriol.">
        <title>Genome sequence of the verrucomicrobium Opitutus terrae PB90-1, an abundant inhabitant of rice paddy soil ecosystems.</title>
        <authorList>
            <person name="van Passel M.W."/>
            <person name="Kant R."/>
            <person name="Palva A."/>
            <person name="Copeland A."/>
            <person name="Lucas S."/>
            <person name="Lapidus A."/>
            <person name="Glavina del Rio T."/>
            <person name="Pitluck S."/>
            <person name="Goltsman E."/>
            <person name="Clum A."/>
            <person name="Sun H."/>
            <person name="Schmutz J."/>
            <person name="Larimer F.W."/>
            <person name="Land M.L."/>
            <person name="Hauser L."/>
            <person name="Kyrpides N."/>
            <person name="Mikhailova N."/>
            <person name="Richardson P.P."/>
            <person name="Janssen P.H."/>
            <person name="de Vos W.M."/>
            <person name="Smidt H."/>
        </authorList>
    </citation>
    <scope>NUCLEOTIDE SEQUENCE [LARGE SCALE GENOMIC DNA]</scope>
    <source>
        <strain evidence="5">DSM 11246 / JCM 15787 / PB90-1</strain>
    </source>
</reference>
<dbReference type="KEGG" id="ote:Oter_2837"/>
<dbReference type="PANTHER" id="PTHR44591:SF3">
    <property type="entry name" value="RESPONSE REGULATORY DOMAIN-CONTAINING PROTEIN"/>
    <property type="match status" value="1"/>
</dbReference>
<sequence>MKILVVDDEEACRRLLQDIFAAEPYVQITPAGDGAEAWWLLTEPGQEFDVCVIDVKMPVVDGIALVERMRSVPALRMMPVILCTGLSDRETVAKAVRLGITHYVVKPYDTAGLREKIRAAVA</sequence>
<dbReference type="OrthoDB" id="9790669at2"/>
<dbReference type="SMART" id="SM00448">
    <property type="entry name" value="REC"/>
    <property type="match status" value="1"/>
</dbReference>
<dbReference type="GO" id="GO:0000160">
    <property type="term" value="P:phosphorelay signal transduction system"/>
    <property type="evidence" value="ECO:0007669"/>
    <property type="project" value="InterPro"/>
</dbReference>
<dbReference type="HOGENOM" id="CLU_000445_69_17_0"/>
<dbReference type="InterPro" id="IPR050595">
    <property type="entry name" value="Bact_response_regulator"/>
</dbReference>
<evidence type="ECO:0000259" key="3">
    <source>
        <dbReference type="PROSITE" id="PS50110"/>
    </source>
</evidence>
<dbReference type="InterPro" id="IPR011006">
    <property type="entry name" value="CheY-like_superfamily"/>
</dbReference>
<dbReference type="STRING" id="452637.Oter_2837"/>
<evidence type="ECO:0000256" key="1">
    <source>
        <dbReference type="ARBA" id="ARBA00022553"/>
    </source>
</evidence>
<keyword evidence="1 2" id="KW-0597">Phosphoprotein</keyword>
<feature type="domain" description="Response regulatory" evidence="3">
    <location>
        <begin position="2"/>
        <end position="121"/>
    </location>
</feature>
<accession>B1ZX66</accession>
<dbReference type="SUPFAM" id="SSF52172">
    <property type="entry name" value="CheY-like"/>
    <property type="match status" value="1"/>
</dbReference>
<name>B1ZX66_OPITP</name>
<gene>
    <name evidence="4" type="ordered locus">Oter_2837</name>
</gene>
<dbReference type="eggNOG" id="COG0745">
    <property type="taxonomic scope" value="Bacteria"/>
</dbReference>
<dbReference type="Gene3D" id="3.40.50.2300">
    <property type="match status" value="1"/>
</dbReference>
<dbReference type="InterPro" id="IPR001789">
    <property type="entry name" value="Sig_transdc_resp-reg_receiver"/>
</dbReference>
<dbReference type="PANTHER" id="PTHR44591">
    <property type="entry name" value="STRESS RESPONSE REGULATOR PROTEIN 1"/>
    <property type="match status" value="1"/>
</dbReference>
<dbReference type="EMBL" id="CP001032">
    <property type="protein sequence ID" value="ACB76118.1"/>
    <property type="molecule type" value="Genomic_DNA"/>
</dbReference>
<proteinExistence type="predicted"/>
<evidence type="ECO:0000256" key="2">
    <source>
        <dbReference type="PROSITE-ProRule" id="PRU00169"/>
    </source>
</evidence>